<keyword evidence="12" id="KW-1185">Reference proteome</keyword>
<dbReference type="PANTHER" id="PTHR12990:SF5">
    <property type="entry name" value="MESENCEPHALIC ASTROCYTE-DERIVED NEUROTROPHIC FACTOR HOMOLOG"/>
    <property type="match status" value="1"/>
</dbReference>
<dbReference type="Pfam" id="PF20145">
    <property type="entry name" value="ARMET_N"/>
    <property type="match status" value="1"/>
</dbReference>
<evidence type="ECO:0000259" key="10">
    <source>
        <dbReference type="Pfam" id="PF20145"/>
    </source>
</evidence>
<dbReference type="PANTHER" id="PTHR12990">
    <property type="entry name" value="ARMET-LIKE PROTEIN"/>
    <property type="match status" value="1"/>
</dbReference>
<keyword evidence="5 8" id="KW-0732">Signal</keyword>
<keyword evidence="4" id="KW-0964">Secreted</keyword>
<evidence type="ECO:0000256" key="2">
    <source>
        <dbReference type="ARBA" id="ARBA00005617"/>
    </source>
</evidence>
<dbReference type="SUPFAM" id="SSF68906">
    <property type="entry name" value="SAP domain"/>
    <property type="match status" value="1"/>
</dbReference>
<dbReference type="GO" id="GO:0005615">
    <property type="term" value="C:extracellular space"/>
    <property type="evidence" value="ECO:0007669"/>
    <property type="project" value="TreeGrafter"/>
</dbReference>
<evidence type="ECO:0000256" key="6">
    <source>
        <dbReference type="ARBA" id="ARBA00023157"/>
    </source>
</evidence>
<dbReference type="GO" id="GO:0071542">
    <property type="term" value="P:dopaminergic neuron differentiation"/>
    <property type="evidence" value="ECO:0007669"/>
    <property type="project" value="TreeGrafter"/>
</dbReference>
<dbReference type="InterPro" id="IPR019345">
    <property type="entry name" value="ARMET_C"/>
</dbReference>
<dbReference type="Pfam" id="PF10208">
    <property type="entry name" value="ARMET_C"/>
    <property type="match status" value="1"/>
</dbReference>
<evidence type="ECO:0000256" key="4">
    <source>
        <dbReference type="ARBA" id="ARBA00022525"/>
    </source>
</evidence>
<proteinExistence type="inferred from homology"/>
<dbReference type="FunFam" id="1.10.225.10:FF:000003">
    <property type="entry name" value="Mesencephalic astrocyte-derived neurotrophic factor"/>
    <property type="match status" value="1"/>
</dbReference>
<evidence type="ECO:0000256" key="3">
    <source>
        <dbReference type="ARBA" id="ARBA00014267"/>
    </source>
</evidence>
<dbReference type="VEuPathDB" id="VectorBase:HLOH_048296"/>
<comment type="subcellular location">
    <subcellularLocation>
        <location evidence="1">Secreted</location>
    </subcellularLocation>
</comment>
<evidence type="ECO:0000256" key="5">
    <source>
        <dbReference type="ARBA" id="ARBA00022729"/>
    </source>
</evidence>
<feature type="domain" description="ARMET N-terminal" evidence="10">
    <location>
        <begin position="34"/>
        <end position="129"/>
    </location>
</feature>
<dbReference type="OMA" id="EVCKGCA"/>
<gene>
    <name evidence="11" type="ORF">HPB48_003406</name>
</gene>
<comment type="caution">
    <text evidence="11">The sequence shown here is derived from an EMBL/GenBank/DDBJ whole genome shotgun (WGS) entry which is preliminary data.</text>
</comment>
<dbReference type="OrthoDB" id="5597848at2759"/>
<evidence type="ECO:0000313" key="12">
    <source>
        <dbReference type="Proteomes" id="UP000821853"/>
    </source>
</evidence>
<name>A0A9J6FDI4_HAELO</name>
<dbReference type="PROSITE" id="PS51257">
    <property type="entry name" value="PROKAR_LIPOPROTEIN"/>
    <property type="match status" value="1"/>
</dbReference>
<dbReference type="GO" id="GO:0005783">
    <property type="term" value="C:endoplasmic reticulum"/>
    <property type="evidence" value="ECO:0007669"/>
    <property type="project" value="TreeGrafter"/>
</dbReference>
<comment type="similarity">
    <text evidence="2">Belongs to the ARMET family.</text>
</comment>
<dbReference type="InterPro" id="IPR045333">
    <property type="entry name" value="ARMET-like"/>
</dbReference>
<sequence length="180" mass="20423">MRSGVEVPLFLVLFSACLQACFLVVFGKSLKDGDCEVCVGVLTKLHTQLEVEERSNEDSITAGFTEFCKTAKGPEQRFCYYVGGLEESATRIVGEMTKPFSWGMPALKVCEKLMLKDSQICDLRYPKVIDLKTVDLKKLKVKDLKKILSDWDEVCEGCVEKSDFVKRIEELKKVHVREEL</sequence>
<feature type="domain" description="ARMET C-terminal" evidence="9">
    <location>
        <begin position="133"/>
        <end position="175"/>
    </location>
</feature>
<evidence type="ECO:0000259" key="9">
    <source>
        <dbReference type="Pfam" id="PF10208"/>
    </source>
</evidence>
<dbReference type="InterPro" id="IPR036361">
    <property type="entry name" value="SAP_dom_sf"/>
</dbReference>
<evidence type="ECO:0000256" key="7">
    <source>
        <dbReference type="ARBA" id="ARBA00032923"/>
    </source>
</evidence>
<protein>
    <recommendedName>
        <fullName evidence="3">Mesencephalic astrocyte-derived neurotrophic factor homolog</fullName>
    </recommendedName>
    <alternativeName>
        <fullName evidence="7">MANF/CDNF-like protein</fullName>
    </alternativeName>
</protein>
<evidence type="ECO:0000313" key="11">
    <source>
        <dbReference type="EMBL" id="KAH9364222.1"/>
    </source>
</evidence>
<organism evidence="11 12">
    <name type="scientific">Haemaphysalis longicornis</name>
    <name type="common">Bush tick</name>
    <dbReference type="NCBI Taxonomy" id="44386"/>
    <lineage>
        <taxon>Eukaryota</taxon>
        <taxon>Metazoa</taxon>
        <taxon>Ecdysozoa</taxon>
        <taxon>Arthropoda</taxon>
        <taxon>Chelicerata</taxon>
        <taxon>Arachnida</taxon>
        <taxon>Acari</taxon>
        <taxon>Parasitiformes</taxon>
        <taxon>Ixodida</taxon>
        <taxon>Ixodoidea</taxon>
        <taxon>Ixodidae</taxon>
        <taxon>Haemaphysalinae</taxon>
        <taxon>Haemaphysalis</taxon>
    </lineage>
</organism>
<feature type="chain" id="PRO_5039909459" description="Mesencephalic astrocyte-derived neurotrophic factor homolog" evidence="8">
    <location>
        <begin position="28"/>
        <end position="180"/>
    </location>
</feature>
<dbReference type="EMBL" id="JABSTR010000002">
    <property type="protein sequence ID" value="KAH9364222.1"/>
    <property type="molecule type" value="Genomic_DNA"/>
</dbReference>
<dbReference type="Proteomes" id="UP000821853">
    <property type="component" value="Chromosome 10"/>
</dbReference>
<dbReference type="Gene3D" id="1.10.720.30">
    <property type="entry name" value="SAP domain"/>
    <property type="match status" value="1"/>
</dbReference>
<dbReference type="Gene3D" id="1.10.225.10">
    <property type="entry name" value="Saposin-like"/>
    <property type="match status" value="1"/>
</dbReference>
<reference evidence="11 12" key="1">
    <citation type="journal article" date="2020" name="Cell">
        <title>Large-Scale Comparative Analyses of Tick Genomes Elucidate Their Genetic Diversity and Vector Capacities.</title>
        <authorList>
            <consortium name="Tick Genome and Microbiome Consortium (TIGMIC)"/>
            <person name="Jia N."/>
            <person name="Wang J."/>
            <person name="Shi W."/>
            <person name="Du L."/>
            <person name="Sun Y."/>
            <person name="Zhan W."/>
            <person name="Jiang J.F."/>
            <person name="Wang Q."/>
            <person name="Zhang B."/>
            <person name="Ji P."/>
            <person name="Bell-Sakyi L."/>
            <person name="Cui X.M."/>
            <person name="Yuan T.T."/>
            <person name="Jiang B.G."/>
            <person name="Yang W.F."/>
            <person name="Lam T.T."/>
            <person name="Chang Q.C."/>
            <person name="Ding S.J."/>
            <person name="Wang X.J."/>
            <person name="Zhu J.G."/>
            <person name="Ruan X.D."/>
            <person name="Zhao L."/>
            <person name="Wei J.T."/>
            <person name="Ye R.Z."/>
            <person name="Que T.C."/>
            <person name="Du C.H."/>
            <person name="Zhou Y.H."/>
            <person name="Cheng J.X."/>
            <person name="Dai P.F."/>
            <person name="Guo W.B."/>
            <person name="Han X.H."/>
            <person name="Huang E.J."/>
            <person name="Li L.F."/>
            <person name="Wei W."/>
            <person name="Gao Y.C."/>
            <person name="Liu J.Z."/>
            <person name="Shao H.Z."/>
            <person name="Wang X."/>
            <person name="Wang C.C."/>
            <person name="Yang T.C."/>
            <person name="Huo Q.B."/>
            <person name="Li W."/>
            <person name="Chen H.Y."/>
            <person name="Chen S.E."/>
            <person name="Zhou L.G."/>
            <person name="Ni X.B."/>
            <person name="Tian J.H."/>
            <person name="Sheng Y."/>
            <person name="Liu T."/>
            <person name="Pan Y.S."/>
            <person name="Xia L.Y."/>
            <person name="Li J."/>
            <person name="Zhao F."/>
            <person name="Cao W.C."/>
        </authorList>
    </citation>
    <scope>NUCLEOTIDE SEQUENCE [LARGE SCALE GENOMIC DNA]</scope>
    <source>
        <strain evidence="11">HaeL-2018</strain>
    </source>
</reference>
<accession>A0A9J6FDI4</accession>
<dbReference type="AlphaFoldDB" id="A0A9J6FDI4"/>
<keyword evidence="6" id="KW-1015">Disulfide bond</keyword>
<dbReference type="InterPro" id="IPR045332">
    <property type="entry name" value="ARMET_N"/>
</dbReference>
<evidence type="ECO:0000256" key="1">
    <source>
        <dbReference type="ARBA" id="ARBA00004613"/>
    </source>
</evidence>
<feature type="signal peptide" evidence="8">
    <location>
        <begin position="1"/>
        <end position="27"/>
    </location>
</feature>
<dbReference type="GO" id="GO:0031175">
    <property type="term" value="P:neuron projection development"/>
    <property type="evidence" value="ECO:0007669"/>
    <property type="project" value="TreeGrafter"/>
</dbReference>
<evidence type="ECO:0000256" key="8">
    <source>
        <dbReference type="SAM" id="SignalP"/>
    </source>
</evidence>